<dbReference type="InterPro" id="IPR051414">
    <property type="entry name" value="Adenylate-forming_Reductase"/>
</dbReference>
<sequence length="581" mass="63994">MASSCTASPFIVPPEELNIEYAVDFHREINPNHPVLLHSLGNGELRYYKYAEVVPAVHRAGKLIARRIGFNCSTTLSAPVVVILGPINNLLFFTIILGLLRAGITGFPISPRFSANVVARLVDMVRPTHILVNDENSSLGKLVVKLVFEASGWAPTICKMPTFEELYLGHNTFEPLPRHSPEFDKRAFIVHSSSSTSLVPKAIYWNANFITRNGLVADSSAYPVTGKVIGSQVLEFFHSAGLYYLFWVPRSGFIMATISPHVSVPLGAAGSEIIFQSFEDTKPDYIWASPRLLEPWSQDPLKLKFLSELTAVAYAGRFLNKVVGDVLVESGVKIITAYGSTESGLLSSMMSEFQGEDWEYFTLNSIFQCKFVPRGDGALEVFVSLGDGDDLPVVDAEVDGAPAYATRDLALAHPSKPGLYKLLGRINDQIMLSTGEFVNPIPIEDRIRNLNEYVISALVFGHGQSSLGVIVQLGNEETPGPKLRETVVHLWPSIAAINRSLPVYARIQQHMILIASADKPFQFTQKGSPRRPMILSDYQVEIDALYASAQFPRSRASLPIRVEGFNKLQEFQALAVPVTGN</sequence>
<dbReference type="SUPFAM" id="SSF56801">
    <property type="entry name" value="Acetyl-CoA synthetase-like"/>
    <property type="match status" value="1"/>
</dbReference>
<evidence type="ECO:0000256" key="3">
    <source>
        <dbReference type="SAM" id="Phobius"/>
    </source>
</evidence>
<keyword evidence="1" id="KW-0596">Phosphopantetheine</keyword>
<dbReference type="InterPro" id="IPR042099">
    <property type="entry name" value="ANL_N_sf"/>
</dbReference>
<evidence type="ECO:0000256" key="1">
    <source>
        <dbReference type="ARBA" id="ARBA00022450"/>
    </source>
</evidence>
<protein>
    <recommendedName>
        <fullName evidence="4">AMP-dependent synthetase/ligase domain-containing protein</fullName>
    </recommendedName>
</protein>
<evidence type="ECO:0000259" key="4">
    <source>
        <dbReference type="Pfam" id="PF00501"/>
    </source>
</evidence>
<dbReference type="Gene3D" id="3.40.50.12780">
    <property type="entry name" value="N-terminal domain of ligase-like"/>
    <property type="match status" value="1"/>
</dbReference>
<comment type="caution">
    <text evidence="5">The sequence shown here is derived from an EMBL/GenBank/DDBJ whole genome shotgun (WGS) entry which is preliminary data.</text>
</comment>
<name>A0A8H5D0B1_9AGAR</name>
<dbReference type="OrthoDB" id="429813at2759"/>
<keyword evidence="3" id="KW-0812">Transmembrane</keyword>
<dbReference type="AlphaFoldDB" id="A0A8H5D0B1"/>
<dbReference type="Pfam" id="PF23562">
    <property type="entry name" value="AMP-binding_C_3"/>
    <property type="match status" value="1"/>
</dbReference>
<keyword evidence="3" id="KW-1133">Transmembrane helix</keyword>
<accession>A0A8H5D0B1</accession>
<keyword evidence="3" id="KW-0472">Membrane</keyword>
<dbReference type="EMBL" id="JAACJN010000294">
    <property type="protein sequence ID" value="KAF5350371.1"/>
    <property type="molecule type" value="Genomic_DNA"/>
</dbReference>
<dbReference type="Pfam" id="PF00501">
    <property type="entry name" value="AMP-binding"/>
    <property type="match status" value="1"/>
</dbReference>
<feature type="domain" description="AMP-dependent synthetase/ligase" evidence="4">
    <location>
        <begin position="31"/>
        <end position="352"/>
    </location>
</feature>
<evidence type="ECO:0000313" key="6">
    <source>
        <dbReference type="Proteomes" id="UP000518752"/>
    </source>
</evidence>
<dbReference type="PANTHER" id="PTHR43439">
    <property type="entry name" value="PHENYLACETATE-COENZYME A LIGASE"/>
    <property type="match status" value="1"/>
</dbReference>
<evidence type="ECO:0000313" key="5">
    <source>
        <dbReference type="EMBL" id="KAF5350371.1"/>
    </source>
</evidence>
<dbReference type="Proteomes" id="UP000518752">
    <property type="component" value="Unassembled WGS sequence"/>
</dbReference>
<proteinExistence type="predicted"/>
<gene>
    <name evidence="5" type="ORF">D9757_013631</name>
</gene>
<evidence type="ECO:0000256" key="2">
    <source>
        <dbReference type="ARBA" id="ARBA00022553"/>
    </source>
</evidence>
<reference evidence="5 6" key="1">
    <citation type="journal article" date="2020" name="ISME J.">
        <title>Uncovering the hidden diversity of litter-decomposition mechanisms in mushroom-forming fungi.</title>
        <authorList>
            <person name="Floudas D."/>
            <person name="Bentzer J."/>
            <person name="Ahren D."/>
            <person name="Johansson T."/>
            <person name="Persson P."/>
            <person name="Tunlid A."/>
        </authorList>
    </citation>
    <scope>NUCLEOTIDE SEQUENCE [LARGE SCALE GENOMIC DNA]</scope>
    <source>
        <strain evidence="5 6">CBS 406.79</strain>
    </source>
</reference>
<feature type="transmembrane region" description="Helical" evidence="3">
    <location>
        <begin position="76"/>
        <end position="100"/>
    </location>
</feature>
<keyword evidence="2" id="KW-0597">Phosphoprotein</keyword>
<keyword evidence="6" id="KW-1185">Reference proteome</keyword>
<organism evidence="5 6">
    <name type="scientific">Collybiopsis confluens</name>
    <dbReference type="NCBI Taxonomy" id="2823264"/>
    <lineage>
        <taxon>Eukaryota</taxon>
        <taxon>Fungi</taxon>
        <taxon>Dikarya</taxon>
        <taxon>Basidiomycota</taxon>
        <taxon>Agaricomycotina</taxon>
        <taxon>Agaricomycetes</taxon>
        <taxon>Agaricomycetidae</taxon>
        <taxon>Agaricales</taxon>
        <taxon>Marasmiineae</taxon>
        <taxon>Omphalotaceae</taxon>
        <taxon>Collybiopsis</taxon>
    </lineage>
</organism>
<dbReference type="PANTHER" id="PTHR43439:SF2">
    <property type="entry name" value="ENZYME, PUTATIVE (JCVI)-RELATED"/>
    <property type="match status" value="1"/>
</dbReference>
<dbReference type="InterPro" id="IPR000873">
    <property type="entry name" value="AMP-dep_synth/lig_dom"/>
</dbReference>